<dbReference type="PROSITE" id="PS51186">
    <property type="entry name" value="GNAT"/>
    <property type="match status" value="1"/>
</dbReference>
<dbReference type="RefSeq" id="WP_148952753.1">
    <property type="nucleotide sequence ID" value="NZ_VTEG01000001.1"/>
</dbReference>
<reference evidence="4 5" key="1">
    <citation type="submission" date="2019-08" db="EMBL/GenBank/DDBJ databases">
        <title>Bacillus genomes from the desert of Cuatro Cienegas, Coahuila.</title>
        <authorList>
            <person name="Olmedo-Alvarez G."/>
        </authorList>
    </citation>
    <scope>NUCLEOTIDE SEQUENCE [LARGE SCALE GENOMIC DNA]</scope>
    <source>
        <strain evidence="4 5">CH128b_4D</strain>
    </source>
</reference>
<comment type="caution">
    <text evidence="4">The sequence shown here is derived from an EMBL/GenBank/DDBJ whole genome shotgun (WGS) entry which is preliminary data.</text>
</comment>
<evidence type="ECO:0000256" key="2">
    <source>
        <dbReference type="ARBA" id="ARBA00023315"/>
    </source>
</evidence>
<dbReference type="Gene3D" id="3.40.630.30">
    <property type="match status" value="1"/>
</dbReference>
<dbReference type="GO" id="GO:0016747">
    <property type="term" value="F:acyltransferase activity, transferring groups other than amino-acyl groups"/>
    <property type="evidence" value="ECO:0007669"/>
    <property type="project" value="InterPro"/>
</dbReference>
<dbReference type="CDD" id="cd04301">
    <property type="entry name" value="NAT_SF"/>
    <property type="match status" value="1"/>
</dbReference>
<accession>A0A5D4MJ54</accession>
<dbReference type="InterPro" id="IPR016181">
    <property type="entry name" value="Acyl_CoA_acyltransferase"/>
</dbReference>
<feature type="domain" description="N-acetyltransferase" evidence="3">
    <location>
        <begin position="8"/>
        <end position="159"/>
    </location>
</feature>
<dbReference type="PANTHER" id="PTHR43877">
    <property type="entry name" value="AMINOALKYLPHOSPHONATE N-ACETYLTRANSFERASE-RELATED-RELATED"/>
    <property type="match status" value="1"/>
</dbReference>
<dbReference type="EMBL" id="VTEG01000001">
    <property type="protein sequence ID" value="TYS01419.1"/>
    <property type="molecule type" value="Genomic_DNA"/>
</dbReference>
<proteinExistence type="predicted"/>
<dbReference type="InterPro" id="IPR050832">
    <property type="entry name" value="Bact_Acetyltransf"/>
</dbReference>
<evidence type="ECO:0000259" key="3">
    <source>
        <dbReference type="PROSITE" id="PS51186"/>
    </source>
</evidence>
<dbReference type="Pfam" id="PF00583">
    <property type="entry name" value="Acetyltransf_1"/>
    <property type="match status" value="1"/>
</dbReference>
<evidence type="ECO:0000256" key="1">
    <source>
        <dbReference type="ARBA" id="ARBA00022679"/>
    </source>
</evidence>
<dbReference type="SUPFAM" id="SSF55729">
    <property type="entry name" value="Acyl-CoA N-acyltransferases (Nat)"/>
    <property type="match status" value="1"/>
</dbReference>
<dbReference type="AlphaFoldDB" id="A0A5D4MJ54"/>
<organism evidence="4 5">
    <name type="scientific">Rossellomorea vietnamensis</name>
    <dbReference type="NCBI Taxonomy" id="218284"/>
    <lineage>
        <taxon>Bacteria</taxon>
        <taxon>Bacillati</taxon>
        <taxon>Bacillota</taxon>
        <taxon>Bacilli</taxon>
        <taxon>Bacillales</taxon>
        <taxon>Bacillaceae</taxon>
        <taxon>Rossellomorea</taxon>
    </lineage>
</organism>
<evidence type="ECO:0000313" key="5">
    <source>
        <dbReference type="Proteomes" id="UP000325182"/>
    </source>
</evidence>
<evidence type="ECO:0000313" key="4">
    <source>
        <dbReference type="EMBL" id="TYS01419.1"/>
    </source>
</evidence>
<gene>
    <name evidence="4" type="ORF">FZC84_01835</name>
</gene>
<dbReference type="InterPro" id="IPR000182">
    <property type="entry name" value="GNAT_dom"/>
</dbReference>
<name>A0A5D4MJ54_9BACI</name>
<protein>
    <submittedName>
        <fullName evidence="4">GNAT family N-acetyltransferase</fullName>
    </submittedName>
</protein>
<sequence length="1026" mass="116265">MKTTTEQVKIVEYHEGLAKGIAKMWNESRENWGGDSVVTTESDVIEKESNSTNLHLFLALVGEEVVGYCGLSQYREDTGALYIPLLNVHPSYQGLKIGKQLVLKALEKTIELDWPRLDLFTWAGNTKAVPLYKKCGFFWEERDDSTHLMNFIPLVMSIGCLRPFFEKHDWYSTSERVIEVKPDGIRENDYTYFEYNWKAGGEFVRVQVERTGRGIRLIETQDFLIEMSLKDFKLLEKEEHSAAYKVVNKTCSPIEVTLTGEDYENVEHSFYHTCIVESYWAEAFPVKVSIPEREPSPWKTHPVVSAALTFNDSPIPLSLGVFPKQAGKVHLRTTKKDWRAGQEGFVHLDFESQLEEDCTFQVVLPDNQLLDWGRKEVAADIKGKGRASFPIPVKLLKNGFLSEEIEVRVERENKETITFETNLLLAFPGYGSKFGGETEEHWYGYNGPFYVEVEKRNHIVKAGSIYSAGEAMIIFSPKLGKPFSEEFSKKEASHIEFIELVEGLVMKTSLESDAFPQVTLNTYLKVFGDGLIEIDHEIINKGTESLDGIFLLQPIYPELKKMAIPQKSGVIIGSEAFIPFMDYIKDKEISESWIFVAANKGDTTGLSWPNEAKGRKDDWRFGIEYAVDSIKSQEKVCFGPISIGINTAPTWERWREFVIGEEAPRLKEVPLYALEAAGGDFISEEGETVEYSFRSMLTPYLSGSLKLNSEGELFERYLRKEDEATKISVQTEHNTPGLKRIKGHFHAPGQRADLEAIHLVKGKSEVKVEEVSGVWTVDNGVLSFKASPAYFPGVYSLLADGKETLHHQFPEAGPKAWWNPWGGGMRYFLQNVSPYSMMKEKTRAESITRTDQNGHRWTGICLTTEFNEHENMKGIILKQYALTLPQVGVLACYAEVHQQAGRTFKAELLDMEAFFKPGDELSSCYAMVPSDGVFDRYYAGVEEFMLGESEYVTVGSDDREDSITLIHSDSRKLSELYMNQEVFVAASTVDWSASSGETVTIKPTFMLFGDKELSRAIHPFKGVTFR</sequence>
<dbReference type="Proteomes" id="UP000325182">
    <property type="component" value="Unassembled WGS sequence"/>
</dbReference>
<keyword evidence="1 4" id="KW-0808">Transferase</keyword>
<keyword evidence="2" id="KW-0012">Acyltransferase</keyword>